<dbReference type="SUPFAM" id="SSF55797">
    <property type="entry name" value="PR-1-like"/>
    <property type="match status" value="1"/>
</dbReference>
<dbReference type="AlphaFoldDB" id="A0A267H808"/>
<dbReference type="STRING" id="282301.A0A267H808"/>
<feature type="domain" description="EGF-like" evidence="2 3">
    <location>
        <begin position="327"/>
        <end position="338"/>
    </location>
</feature>
<proteinExistence type="predicted"/>
<dbReference type="SMART" id="SM00198">
    <property type="entry name" value="SCP"/>
    <property type="match status" value="1"/>
</dbReference>
<dbReference type="Gene3D" id="2.10.25.10">
    <property type="entry name" value="Laminin"/>
    <property type="match status" value="1"/>
</dbReference>
<name>A0A267H808_9PLAT</name>
<protein>
    <recommendedName>
        <fullName evidence="2 3">EGF-like domain-containing protein</fullName>
    </recommendedName>
</protein>
<dbReference type="InterPro" id="IPR014044">
    <property type="entry name" value="CAP_dom"/>
</dbReference>
<feature type="transmembrane region" description="Helical" evidence="1">
    <location>
        <begin position="18"/>
        <end position="44"/>
    </location>
</feature>
<dbReference type="InterPro" id="IPR035940">
    <property type="entry name" value="CAP_sf"/>
</dbReference>
<sequence length="573" mass="63230">DWLGILLNIYEVTHQGTIFFPASTMTFILVAFSAKVFLTLWLLFIAQNVHLYATSGSNATYFFPSNISKQYARLHNNFRERALPTARAMNFVTLSATLEALATVRAKRRTVNKNFKSLREYKGLDQNVYLGPTMDPKEIMNQWFSEVDNFVANFSLSPRPRYCRRNCSCMRYANIMSSELTQIGCGVSRCKNDTFLTVCLYSHYYNGQVIYKTGRPCSECPPDKPFCFDDLCVSSELALSPETSKTYGVNMKERLECKLTCQNCGQLVSVLTGPKLKCQCNCQDAYGTGHLCQDRNARLPKQNCEPCSPRPSCLNGGKVGPKPDCTCICPDGFSGQRCELDENRWNNSISMSLKSVENQFKQISAPTKGMFHSTIWPMLQGQIASFMTAECEVNATHLALCCSRDAADFGKPRGEIKPTGVRLNRSSVERNCDGSLHFTFGVVATDSSSSLCELSLTAAAKAAGAGASSGTTAKYIPLSYLLPAVKKRHRGLNGQFLSHKQGVVIQSIDPAKEPDVHDFNRNSSKTAGDTGGQCLKPVQSRSQALTAPGTVIACTLACTLSASFFLNFVRIFF</sequence>
<dbReference type="Proteomes" id="UP000215902">
    <property type="component" value="Unassembled WGS sequence"/>
</dbReference>
<keyword evidence="5" id="KW-1185">Reference proteome</keyword>
<dbReference type="InterPro" id="IPR000742">
    <property type="entry name" value="EGF"/>
</dbReference>
<dbReference type="PROSITE" id="PS01186">
    <property type="entry name" value="EGF_2"/>
    <property type="match status" value="1"/>
</dbReference>
<feature type="non-terminal residue" evidence="4">
    <location>
        <position position="1"/>
    </location>
</feature>
<evidence type="ECO:0000313" key="5">
    <source>
        <dbReference type="Proteomes" id="UP000215902"/>
    </source>
</evidence>
<evidence type="ECO:0000313" key="4">
    <source>
        <dbReference type="EMBL" id="PAA93682.1"/>
    </source>
</evidence>
<keyword evidence="1" id="KW-1133">Transmembrane helix</keyword>
<dbReference type="CDD" id="cd05380">
    <property type="entry name" value="CAP_euk"/>
    <property type="match status" value="1"/>
</dbReference>
<gene>
    <name evidence="4" type="ORF">BOX15_Mlig024536g1</name>
</gene>
<accession>A0A267H808</accession>
<evidence type="ECO:0000259" key="3">
    <source>
        <dbReference type="PROSITE" id="PS01186"/>
    </source>
</evidence>
<evidence type="ECO:0000259" key="2">
    <source>
        <dbReference type="PROSITE" id="PS00022"/>
    </source>
</evidence>
<dbReference type="EMBL" id="NIVC01000023">
    <property type="protein sequence ID" value="PAA93682.1"/>
    <property type="molecule type" value="Genomic_DNA"/>
</dbReference>
<dbReference type="CDD" id="cd00054">
    <property type="entry name" value="EGF_CA"/>
    <property type="match status" value="1"/>
</dbReference>
<organism evidence="4 5">
    <name type="scientific">Macrostomum lignano</name>
    <dbReference type="NCBI Taxonomy" id="282301"/>
    <lineage>
        <taxon>Eukaryota</taxon>
        <taxon>Metazoa</taxon>
        <taxon>Spiralia</taxon>
        <taxon>Lophotrochozoa</taxon>
        <taxon>Platyhelminthes</taxon>
        <taxon>Rhabditophora</taxon>
        <taxon>Macrostomorpha</taxon>
        <taxon>Macrostomida</taxon>
        <taxon>Macrostomidae</taxon>
        <taxon>Macrostomum</taxon>
    </lineage>
</organism>
<dbReference type="Pfam" id="PF00188">
    <property type="entry name" value="CAP"/>
    <property type="match status" value="1"/>
</dbReference>
<dbReference type="OrthoDB" id="10043185at2759"/>
<feature type="transmembrane region" description="Helical" evidence="1">
    <location>
        <begin position="545"/>
        <end position="569"/>
    </location>
</feature>
<comment type="caution">
    <text evidence="4">The sequence shown here is derived from an EMBL/GenBank/DDBJ whole genome shotgun (WGS) entry which is preliminary data.</text>
</comment>
<keyword evidence="1" id="KW-0472">Membrane</keyword>
<dbReference type="PROSITE" id="PS00022">
    <property type="entry name" value="EGF_1"/>
    <property type="match status" value="1"/>
</dbReference>
<keyword evidence="1" id="KW-0812">Transmembrane</keyword>
<evidence type="ECO:0000256" key="1">
    <source>
        <dbReference type="SAM" id="Phobius"/>
    </source>
</evidence>
<reference evidence="4 5" key="1">
    <citation type="submission" date="2017-06" db="EMBL/GenBank/DDBJ databases">
        <title>A platform for efficient transgenesis in Macrostomum lignano, a flatworm model organism for stem cell research.</title>
        <authorList>
            <person name="Berezikov E."/>
        </authorList>
    </citation>
    <scope>NUCLEOTIDE SEQUENCE [LARGE SCALE GENOMIC DNA]</scope>
    <source>
        <strain evidence="4">DV1</strain>
        <tissue evidence="4">Whole organism</tissue>
    </source>
</reference>
<dbReference type="Gene3D" id="3.40.33.10">
    <property type="entry name" value="CAP"/>
    <property type="match status" value="1"/>
</dbReference>